<name>A0A2L2XB81_9FIRM</name>
<dbReference type="SUPFAM" id="SSF53756">
    <property type="entry name" value="UDP-Glycosyltransferase/glycogen phosphorylase"/>
    <property type="match status" value="1"/>
</dbReference>
<sequence length="329" mass="38624">MKIVFIESDPQYVLGLPWGFRKLGCQVKTLNDIREDTLAEIFDKYRPDLVVTAGWTKIHTRSNLELLGHMLNKYHVSHAYWSTEDPRWTDRWSLPYIKSTHPDYIFTIDKDSVNFFRELGHQAFYLNWGCNPDFHRPANPRKEYLCDIALVATAGVTWSSFRRDSARILLKPLVEKNYKVLIWGKRWDRLDPEIVGFNVDPGLLRGKLPYEETNHVYSSAKIVLGFQNLTTELTARTFEILGARGFLLAPATASVIKNFKNGKHLVISRSEKETLRLVDYYLGHEEERKKIAWQGQREVYLKHTYRHRALEMLKSIRKVDQLRERLKTE</sequence>
<proteinExistence type="predicted"/>
<dbReference type="InterPro" id="IPR024542">
    <property type="entry name" value="YkvP_N"/>
</dbReference>
<keyword evidence="4" id="KW-1185">Reference proteome</keyword>
<feature type="domain" description="Spore protein YkvP N-terminal" evidence="1">
    <location>
        <begin position="3"/>
        <end position="108"/>
    </location>
</feature>
<evidence type="ECO:0000259" key="1">
    <source>
        <dbReference type="Pfam" id="PF12996"/>
    </source>
</evidence>
<feature type="domain" description="Spore protein YkvP/CgeB glycosyl transferase-like" evidence="2">
    <location>
        <begin position="167"/>
        <end position="313"/>
    </location>
</feature>
<dbReference type="OrthoDB" id="7019976at2"/>
<dbReference type="AlphaFoldDB" id="A0A2L2XB81"/>
<dbReference type="Pfam" id="PF13524">
    <property type="entry name" value="Glyco_trans_1_2"/>
    <property type="match status" value="1"/>
</dbReference>
<comment type="caution">
    <text evidence="3">The sequence shown here is derived from an EMBL/GenBank/DDBJ whole genome shotgun (WGS) entry which is preliminary data.</text>
</comment>
<evidence type="ECO:0000259" key="2">
    <source>
        <dbReference type="Pfam" id="PF13524"/>
    </source>
</evidence>
<dbReference type="Pfam" id="PF12996">
    <property type="entry name" value="DUF3880"/>
    <property type="match status" value="1"/>
</dbReference>
<gene>
    <name evidence="3" type="ORF">DCCM_2559</name>
</gene>
<accession>A0A2L2XB81</accession>
<dbReference type="InterPro" id="IPR055259">
    <property type="entry name" value="YkvP/CgeB_Glyco_trans-like"/>
</dbReference>
<dbReference type="RefSeq" id="WP_104371853.1">
    <property type="nucleotide sequence ID" value="NZ_BFAV01000102.1"/>
</dbReference>
<evidence type="ECO:0000313" key="4">
    <source>
        <dbReference type="Proteomes" id="UP000239549"/>
    </source>
</evidence>
<dbReference type="EMBL" id="BFAV01000102">
    <property type="protein sequence ID" value="GBF33458.1"/>
    <property type="molecule type" value="Genomic_DNA"/>
</dbReference>
<protein>
    <submittedName>
        <fullName evidence="3">Uncharacterized protein</fullName>
    </submittedName>
</protein>
<organism evidence="3 4">
    <name type="scientific">Desulfocucumis palustris</name>
    <dbReference type="NCBI Taxonomy" id="1898651"/>
    <lineage>
        <taxon>Bacteria</taxon>
        <taxon>Bacillati</taxon>
        <taxon>Bacillota</taxon>
        <taxon>Clostridia</taxon>
        <taxon>Eubacteriales</taxon>
        <taxon>Desulfocucumaceae</taxon>
        <taxon>Desulfocucumis</taxon>
    </lineage>
</organism>
<evidence type="ECO:0000313" key="3">
    <source>
        <dbReference type="EMBL" id="GBF33458.1"/>
    </source>
</evidence>
<reference evidence="4" key="1">
    <citation type="submission" date="2018-02" db="EMBL/GenBank/DDBJ databases">
        <title>Genome sequence of Desulfocucumis palustris strain NAW-5.</title>
        <authorList>
            <person name="Watanabe M."/>
            <person name="Kojima H."/>
            <person name="Fukui M."/>
        </authorList>
    </citation>
    <scope>NUCLEOTIDE SEQUENCE [LARGE SCALE GENOMIC DNA]</scope>
    <source>
        <strain evidence="4">NAW-5</strain>
    </source>
</reference>
<dbReference type="Proteomes" id="UP000239549">
    <property type="component" value="Unassembled WGS sequence"/>
</dbReference>